<comment type="caution">
    <text evidence="13">The sequence shown here is derived from an EMBL/GenBank/DDBJ whole genome shotgun (WGS) entry which is preliminary data.</text>
</comment>
<evidence type="ECO:0000256" key="7">
    <source>
        <dbReference type="ARBA" id="ARBA00023170"/>
    </source>
</evidence>
<dbReference type="Pfam" id="PF00001">
    <property type="entry name" value="7tm_1"/>
    <property type="match status" value="1"/>
</dbReference>
<evidence type="ECO:0000256" key="8">
    <source>
        <dbReference type="ARBA" id="ARBA00023224"/>
    </source>
</evidence>
<gene>
    <name evidence="13" type="ORF">KP79_PYT05599</name>
</gene>
<keyword evidence="6 11" id="KW-0472">Membrane</keyword>
<feature type="domain" description="G-protein coupled receptors family 1 profile" evidence="12">
    <location>
        <begin position="80"/>
        <end position="334"/>
    </location>
</feature>
<keyword evidence="4 11" id="KW-1133">Transmembrane helix</keyword>
<dbReference type="GO" id="GO:0004930">
    <property type="term" value="F:G protein-coupled receptor activity"/>
    <property type="evidence" value="ECO:0007669"/>
    <property type="project" value="UniProtKB-KW"/>
</dbReference>
<evidence type="ECO:0000313" key="13">
    <source>
        <dbReference type="EMBL" id="OWF51788.1"/>
    </source>
</evidence>
<evidence type="ECO:0000256" key="11">
    <source>
        <dbReference type="SAM" id="Phobius"/>
    </source>
</evidence>
<keyword evidence="8 9" id="KW-0807">Transducer</keyword>
<keyword evidence="14" id="KW-1185">Reference proteome</keyword>
<dbReference type="InterPro" id="IPR000276">
    <property type="entry name" value="GPCR_Rhodpsn"/>
</dbReference>
<dbReference type="PROSITE" id="PS50262">
    <property type="entry name" value="G_PROTEIN_RECEP_F1_2"/>
    <property type="match status" value="1"/>
</dbReference>
<evidence type="ECO:0000256" key="10">
    <source>
        <dbReference type="SAM" id="MobiDB-lite"/>
    </source>
</evidence>
<dbReference type="OrthoDB" id="10044919at2759"/>
<proteinExistence type="inferred from homology"/>
<dbReference type="EMBL" id="NEDP02002059">
    <property type="protein sequence ID" value="OWF51788.1"/>
    <property type="molecule type" value="Genomic_DNA"/>
</dbReference>
<keyword evidence="3 9" id="KW-0812">Transmembrane</keyword>
<feature type="transmembrane region" description="Helical" evidence="11">
    <location>
        <begin position="317"/>
        <end position="337"/>
    </location>
</feature>
<feature type="transmembrane region" description="Helical" evidence="11">
    <location>
        <begin position="63"/>
        <end position="89"/>
    </location>
</feature>
<evidence type="ECO:0000256" key="9">
    <source>
        <dbReference type="RuleBase" id="RU000688"/>
    </source>
</evidence>
<dbReference type="PROSITE" id="PS00237">
    <property type="entry name" value="G_PROTEIN_RECEP_F1_1"/>
    <property type="match status" value="1"/>
</dbReference>
<feature type="region of interest" description="Disordered" evidence="10">
    <location>
        <begin position="360"/>
        <end position="381"/>
    </location>
</feature>
<organism evidence="13 14">
    <name type="scientific">Mizuhopecten yessoensis</name>
    <name type="common">Japanese scallop</name>
    <name type="synonym">Patinopecten yessoensis</name>
    <dbReference type="NCBI Taxonomy" id="6573"/>
    <lineage>
        <taxon>Eukaryota</taxon>
        <taxon>Metazoa</taxon>
        <taxon>Spiralia</taxon>
        <taxon>Lophotrochozoa</taxon>
        <taxon>Mollusca</taxon>
        <taxon>Bivalvia</taxon>
        <taxon>Autobranchia</taxon>
        <taxon>Pteriomorphia</taxon>
        <taxon>Pectinida</taxon>
        <taxon>Pectinoidea</taxon>
        <taxon>Pectinidae</taxon>
        <taxon>Mizuhopecten</taxon>
    </lineage>
</organism>
<dbReference type="Gene3D" id="1.20.1070.10">
    <property type="entry name" value="Rhodopsin 7-helix transmembrane proteins"/>
    <property type="match status" value="1"/>
</dbReference>
<evidence type="ECO:0000256" key="4">
    <source>
        <dbReference type="ARBA" id="ARBA00022989"/>
    </source>
</evidence>
<keyword evidence="7 9" id="KW-0675">Receptor</keyword>
<evidence type="ECO:0000256" key="6">
    <source>
        <dbReference type="ARBA" id="ARBA00023136"/>
    </source>
</evidence>
<dbReference type="InterPro" id="IPR017452">
    <property type="entry name" value="GPCR_Rhodpsn_7TM"/>
</dbReference>
<feature type="transmembrane region" description="Helical" evidence="11">
    <location>
        <begin position="285"/>
        <end position="305"/>
    </location>
</feature>
<keyword evidence="2" id="KW-1003">Cell membrane</keyword>
<feature type="transmembrane region" description="Helical" evidence="11">
    <location>
        <begin position="101"/>
        <end position="125"/>
    </location>
</feature>
<dbReference type="SUPFAM" id="SSF81321">
    <property type="entry name" value="Family A G protein-coupled receptor-like"/>
    <property type="match status" value="1"/>
</dbReference>
<dbReference type="Proteomes" id="UP000242188">
    <property type="component" value="Unassembled WGS sequence"/>
</dbReference>
<dbReference type="PRINTS" id="PR00237">
    <property type="entry name" value="GPCRRHODOPSN"/>
</dbReference>
<evidence type="ECO:0000256" key="5">
    <source>
        <dbReference type="ARBA" id="ARBA00023040"/>
    </source>
</evidence>
<comment type="subcellular location">
    <subcellularLocation>
        <location evidence="1">Cell membrane</location>
        <topology evidence="1">Multi-pass membrane protein</topology>
    </subcellularLocation>
</comment>
<comment type="similarity">
    <text evidence="9">Belongs to the G-protein coupled receptor 1 family.</text>
</comment>
<dbReference type="CDD" id="cd00637">
    <property type="entry name" value="7tm_classA_rhodopsin-like"/>
    <property type="match status" value="1"/>
</dbReference>
<feature type="transmembrane region" description="Helical" evidence="11">
    <location>
        <begin position="224"/>
        <end position="247"/>
    </location>
</feature>
<evidence type="ECO:0000256" key="2">
    <source>
        <dbReference type="ARBA" id="ARBA00022475"/>
    </source>
</evidence>
<keyword evidence="5 9" id="KW-0297">G-protein coupled receptor</keyword>
<dbReference type="GO" id="GO:0005886">
    <property type="term" value="C:plasma membrane"/>
    <property type="evidence" value="ECO:0007669"/>
    <property type="project" value="UniProtKB-SubCell"/>
</dbReference>
<dbReference type="PANTHER" id="PTHR24228">
    <property type="entry name" value="B2 BRADYKININ RECEPTOR/ANGIOTENSIN II RECEPTOR"/>
    <property type="match status" value="1"/>
</dbReference>
<feature type="compositionally biased region" description="Polar residues" evidence="10">
    <location>
        <begin position="371"/>
        <end position="381"/>
    </location>
</feature>
<feature type="transmembrane region" description="Helical" evidence="11">
    <location>
        <begin position="182"/>
        <end position="204"/>
    </location>
</feature>
<evidence type="ECO:0000256" key="1">
    <source>
        <dbReference type="ARBA" id="ARBA00004651"/>
    </source>
</evidence>
<reference evidence="13 14" key="1">
    <citation type="journal article" date="2017" name="Nat. Ecol. Evol.">
        <title>Scallop genome provides insights into evolution of bilaterian karyotype and development.</title>
        <authorList>
            <person name="Wang S."/>
            <person name="Zhang J."/>
            <person name="Jiao W."/>
            <person name="Li J."/>
            <person name="Xun X."/>
            <person name="Sun Y."/>
            <person name="Guo X."/>
            <person name="Huan P."/>
            <person name="Dong B."/>
            <person name="Zhang L."/>
            <person name="Hu X."/>
            <person name="Sun X."/>
            <person name="Wang J."/>
            <person name="Zhao C."/>
            <person name="Wang Y."/>
            <person name="Wang D."/>
            <person name="Huang X."/>
            <person name="Wang R."/>
            <person name="Lv J."/>
            <person name="Li Y."/>
            <person name="Zhang Z."/>
            <person name="Liu B."/>
            <person name="Lu W."/>
            <person name="Hui Y."/>
            <person name="Liang J."/>
            <person name="Zhou Z."/>
            <person name="Hou R."/>
            <person name="Li X."/>
            <person name="Liu Y."/>
            <person name="Li H."/>
            <person name="Ning X."/>
            <person name="Lin Y."/>
            <person name="Zhao L."/>
            <person name="Xing Q."/>
            <person name="Dou J."/>
            <person name="Li Y."/>
            <person name="Mao J."/>
            <person name="Guo H."/>
            <person name="Dou H."/>
            <person name="Li T."/>
            <person name="Mu C."/>
            <person name="Jiang W."/>
            <person name="Fu Q."/>
            <person name="Fu X."/>
            <person name="Miao Y."/>
            <person name="Liu J."/>
            <person name="Yu Q."/>
            <person name="Li R."/>
            <person name="Liao H."/>
            <person name="Li X."/>
            <person name="Kong Y."/>
            <person name="Jiang Z."/>
            <person name="Chourrout D."/>
            <person name="Li R."/>
            <person name="Bao Z."/>
        </authorList>
    </citation>
    <scope>NUCLEOTIDE SEQUENCE [LARGE SCALE GENOMIC DNA]</scope>
    <source>
        <strain evidence="13 14">PY_sf001</strain>
    </source>
</reference>
<evidence type="ECO:0000313" key="14">
    <source>
        <dbReference type="Proteomes" id="UP000242188"/>
    </source>
</evidence>
<dbReference type="AlphaFoldDB" id="A0A210QSU6"/>
<name>A0A210QSU6_MIZYE</name>
<evidence type="ECO:0000256" key="3">
    <source>
        <dbReference type="ARBA" id="ARBA00022692"/>
    </source>
</evidence>
<evidence type="ECO:0000259" key="12">
    <source>
        <dbReference type="PROSITE" id="PS50262"/>
    </source>
</evidence>
<protein>
    <submittedName>
        <fullName evidence="13">Melatonin receptor type 1B-B</fullName>
    </submittedName>
</protein>
<sequence>MKNTKLMDDNLNCLVIGNKSLIGTTKSPDQNNTSFGNVCTNRTETEVTVISLPPLLETHFSLALVYISIMSVLFVVGTFGNLLIIVVSACNKAVNKIGKAFMMNLAVADLCVAGIADPMCILGVVKGQTYFDDKLELCHFIASMCLTACFCAFLSLTMLTINRCFYVCHNESYQKLYTRFTTGLMCGMCWVMAFLCEFPNFVGWGSHSFDEKNHQCIWDRTASLSYSLFLSIGLIGVPLLVMGICNVKIVLEIWKKKNDIYKLDSDDHYPSMKAWNETIRTSKTLFIIFTMFMMCWTPYAIIIAIDVEDRLSMEVHLFVTMTAHAHSSLNCAIYIICNQRFRRAVKAILNCRCSRIKRPTSHSSESKERNTLNMVVSSISS</sequence>
<feature type="transmembrane region" description="Helical" evidence="11">
    <location>
        <begin position="140"/>
        <end position="161"/>
    </location>
</feature>
<accession>A0A210QSU6</accession>
<dbReference type="PANTHER" id="PTHR24228:SF75">
    <property type="entry name" value="G-PROTEIN COUPLED RECEPTORS FAMILY 1 PROFILE DOMAIN-CONTAINING PROTEIN"/>
    <property type="match status" value="1"/>
</dbReference>